<feature type="domain" description="Acyl-CoA oxidase/dehydrogenase middle" evidence="10">
    <location>
        <begin position="121"/>
        <end position="211"/>
    </location>
</feature>
<evidence type="ECO:0000256" key="8">
    <source>
        <dbReference type="RuleBase" id="RU362125"/>
    </source>
</evidence>
<evidence type="ECO:0000256" key="6">
    <source>
        <dbReference type="ARBA" id="ARBA00052546"/>
    </source>
</evidence>
<dbReference type="SUPFAM" id="SSF56645">
    <property type="entry name" value="Acyl-CoA dehydrogenase NM domain-like"/>
    <property type="match status" value="1"/>
</dbReference>
<evidence type="ECO:0000256" key="5">
    <source>
        <dbReference type="ARBA" id="ARBA00023002"/>
    </source>
</evidence>
<gene>
    <name evidence="12" type="ORF">M670_04500</name>
</gene>
<dbReference type="PROSITE" id="PS00073">
    <property type="entry name" value="ACYL_COA_DH_2"/>
    <property type="match status" value="1"/>
</dbReference>
<dbReference type="InterPro" id="IPR013786">
    <property type="entry name" value="AcylCoA_DH/ox_N"/>
</dbReference>
<dbReference type="GO" id="GO:0050660">
    <property type="term" value="F:flavin adenine dinucleotide binding"/>
    <property type="evidence" value="ECO:0007669"/>
    <property type="project" value="InterPro"/>
</dbReference>
<evidence type="ECO:0000259" key="9">
    <source>
        <dbReference type="Pfam" id="PF00441"/>
    </source>
</evidence>
<dbReference type="InterPro" id="IPR006091">
    <property type="entry name" value="Acyl-CoA_Oxase/DH_mid-dom"/>
</dbReference>
<proteinExistence type="inferred from homology"/>
<sequence length="382" mass="41545">MLFQLSPDHLEIRESIHRLAQEKIKPRANEIDEAGVYPMDIKELLAQYGYLGANIPEEYGGAGLDLLSFCLIVEEISRVCASSSQVVVVQELGTLPILIGGSEDLKRRYLPDIASGRKIAAYALTEPNAGSDVQSLQTFARKDGDDYIINGQKIFISNGGVADFYTVFARTEKGITAFVVDSDTPGLEIGKLEKKMGIKGSPTAQLFFEDCRVSSDNIIGEEGQGWVLAMKTFDKSRPTVGAQALGIAQGALDASLSYIAEREQFGKKIGSFQGVQFMVADMATQIEAARGLVYQAAEKVNELGVEGKNPEVTKASSMAKLFASDVAMKVTIDAVQLLGGYGYTHEYSVERMMRDAKITQIYEGTNQIQRIIIAKNILAGSK</sequence>
<keyword evidence="5 8" id="KW-0560">Oxidoreductase</keyword>
<dbReference type="PATRIC" id="fig|1348973.3.peg.4371"/>
<dbReference type="AlphaFoldDB" id="A0A072NSY3"/>
<dbReference type="InterPro" id="IPR009075">
    <property type="entry name" value="AcylCo_DH/oxidase_C"/>
</dbReference>
<evidence type="ECO:0000256" key="4">
    <source>
        <dbReference type="ARBA" id="ARBA00022827"/>
    </source>
</evidence>
<dbReference type="PANTHER" id="PTHR43884">
    <property type="entry name" value="ACYL-COA DEHYDROGENASE"/>
    <property type="match status" value="1"/>
</dbReference>
<dbReference type="InterPro" id="IPR006089">
    <property type="entry name" value="Acyl-CoA_DH_CS"/>
</dbReference>
<dbReference type="GO" id="GO:0003995">
    <property type="term" value="F:acyl-CoA dehydrogenase activity"/>
    <property type="evidence" value="ECO:0007669"/>
    <property type="project" value="InterPro"/>
</dbReference>
<comment type="similarity">
    <text evidence="2 8">Belongs to the acyl-CoA dehydrogenase family.</text>
</comment>
<dbReference type="InterPro" id="IPR046373">
    <property type="entry name" value="Acyl-CoA_Oxase/DH_mid-dom_sf"/>
</dbReference>
<accession>A0A072NSY3</accession>
<comment type="catalytic activity">
    <reaction evidence="6">
        <text>a 2,3-saturated acyl-CoA + A = a 2,3-dehydroacyl-CoA + AH2</text>
        <dbReference type="Rhea" id="RHEA:48608"/>
        <dbReference type="ChEBI" id="CHEBI:13193"/>
        <dbReference type="ChEBI" id="CHEBI:17499"/>
        <dbReference type="ChEBI" id="CHEBI:60015"/>
        <dbReference type="ChEBI" id="CHEBI:65111"/>
    </reaction>
</comment>
<dbReference type="PANTHER" id="PTHR43884:SF12">
    <property type="entry name" value="ISOVALERYL-COA DEHYDROGENASE, MITOCHONDRIAL-RELATED"/>
    <property type="match status" value="1"/>
</dbReference>
<evidence type="ECO:0000313" key="13">
    <source>
        <dbReference type="Proteomes" id="UP000027936"/>
    </source>
</evidence>
<dbReference type="FunFam" id="2.40.110.10:FF:000001">
    <property type="entry name" value="Acyl-CoA dehydrogenase, mitochondrial"/>
    <property type="match status" value="1"/>
</dbReference>
<dbReference type="OrthoDB" id="9802447at2"/>
<dbReference type="SUPFAM" id="SSF47203">
    <property type="entry name" value="Acyl-CoA dehydrogenase C-terminal domain-like"/>
    <property type="match status" value="1"/>
</dbReference>
<evidence type="ECO:0000256" key="1">
    <source>
        <dbReference type="ARBA" id="ARBA00001974"/>
    </source>
</evidence>
<comment type="cofactor">
    <cofactor evidence="1 8">
        <name>FAD</name>
        <dbReference type="ChEBI" id="CHEBI:57692"/>
    </cofactor>
</comment>
<keyword evidence="4 8" id="KW-0274">FAD</keyword>
<comment type="caution">
    <text evidence="12">The sequence shown here is derived from an EMBL/GenBank/DDBJ whole genome shotgun (WGS) entry which is preliminary data.</text>
</comment>
<dbReference type="Gene3D" id="2.40.110.10">
    <property type="entry name" value="Butyryl-CoA Dehydrogenase, subunit A, domain 2"/>
    <property type="match status" value="1"/>
</dbReference>
<name>A0A072NSY3_SCHAZ</name>
<feature type="domain" description="Acyl-CoA dehydrogenase/oxidase N-terminal" evidence="11">
    <location>
        <begin position="6"/>
        <end position="116"/>
    </location>
</feature>
<dbReference type="Pfam" id="PF00441">
    <property type="entry name" value="Acyl-CoA_dh_1"/>
    <property type="match status" value="1"/>
</dbReference>
<dbReference type="InterPro" id="IPR009100">
    <property type="entry name" value="AcylCoA_DH/oxidase_NM_dom_sf"/>
</dbReference>
<dbReference type="Proteomes" id="UP000027936">
    <property type="component" value="Unassembled WGS sequence"/>
</dbReference>
<dbReference type="InterPro" id="IPR036250">
    <property type="entry name" value="AcylCo_DH-like_C"/>
</dbReference>
<reference evidence="12 13" key="1">
    <citation type="submission" date="2014-04" db="EMBL/GenBank/DDBJ databases">
        <title>Draft genome sequence of Bacillus azotoformans MEV2011, a (co-) denitrifying strain unable to grow in the presence of oxygen.</title>
        <authorList>
            <person name="Nielsen M."/>
            <person name="Schreiber L."/>
            <person name="Finster K."/>
            <person name="Schramm A."/>
        </authorList>
    </citation>
    <scope>NUCLEOTIDE SEQUENCE [LARGE SCALE GENOMIC DNA]</scope>
    <source>
        <strain evidence="12 13">MEV2011</strain>
    </source>
</reference>
<evidence type="ECO:0000256" key="7">
    <source>
        <dbReference type="ARBA" id="ARBA00067585"/>
    </source>
</evidence>
<dbReference type="Pfam" id="PF02771">
    <property type="entry name" value="Acyl-CoA_dh_N"/>
    <property type="match status" value="1"/>
</dbReference>
<organism evidence="12 13">
    <name type="scientific">Schinkia azotoformans MEV2011</name>
    <dbReference type="NCBI Taxonomy" id="1348973"/>
    <lineage>
        <taxon>Bacteria</taxon>
        <taxon>Bacillati</taxon>
        <taxon>Bacillota</taxon>
        <taxon>Bacilli</taxon>
        <taxon>Bacillales</taxon>
        <taxon>Bacillaceae</taxon>
        <taxon>Calidifontibacillus/Schinkia group</taxon>
        <taxon>Schinkia</taxon>
    </lineage>
</organism>
<dbReference type="Pfam" id="PF02770">
    <property type="entry name" value="Acyl-CoA_dh_M"/>
    <property type="match status" value="1"/>
</dbReference>
<evidence type="ECO:0000256" key="2">
    <source>
        <dbReference type="ARBA" id="ARBA00009347"/>
    </source>
</evidence>
<dbReference type="Gene3D" id="1.10.540.10">
    <property type="entry name" value="Acyl-CoA dehydrogenase/oxidase, N-terminal domain"/>
    <property type="match status" value="1"/>
</dbReference>
<evidence type="ECO:0000259" key="10">
    <source>
        <dbReference type="Pfam" id="PF02770"/>
    </source>
</evidence>
<feature type="domain" description="Acyl-CoA dehydrogenase/oxidase C-terminal" evidence="9">
    <location>
        <begin position="223"/>
        <end position="378"/>
    </location>
</feature>
<dbReference type="FunFam" id="1.20.140.10:FF:000004">
    <property type="entry name" value="Acyl-CoA dehydrogenase FadE25"/>
    <property type="match status" value="1"/>
</dbReference>
<protein>
    <recommendedName>
        <fullName evidence="7">Acyl-CoA dehydrogenase</fullName>
    </recommendedName>
</protein>
<keyword evidence="3 8" id="KW-0285">Flavoprotein</keyword>
<dbReference type="InterPro" id="IPR037069">
    <property type="entry name" value="AcylCoA_DH/ox_N_sf"/>
</dbReference>
<dbReference type="FunFam" id="1.10.540.10:FF:000002">
    <property type="entry name" value="Acyl-CoA dehydrogenase FadE19"/>
    <property type="match status" value="1"/>
</dbReference>
<evidence type="ECO:0000256" key="3">
    <source>
        <dbReference type="ARBA" id="ARBA00022630"/>
    </source>
</evidence>
<dbReference type="PIRSF" id="PIRSF016578">
    <property type="entry name" value="HsaA"/>
    <property type="match status" value="1"/>
</dbReference>
<dbReference type="RefSeq" id="WP_035198470.1">
    <property type="nucleotide sequence ID" value="NZ_JJRY01000029.1"/>
</dbReference>
<evidence type="ECO:0000313" key="12">
    <source>
        <dbReference type="EMBL" id="KEF36340.1"/>
    </source>
</evidence>
<evidence type="ECO:0000259" key="11">
    <source>
        <dbReference type="Pfam" id="PF02771"/>
    </source>
</evidence>
<dbReference type="PROSITE" id="PS00072">
    <property type="entry name" value="ACYL_COA_DH_1"/>
    <property type="match status" value="1"/>
</dbReference>
<dbReference type="Gene3D" id="1.20.140.10">
    <property type="entry name" value="Butyryl-CoA Dehydrogenase, subunit A, domain 3"/>
    <property type="match status" value="1"/>
</dbReference>
<dbReference type="EMBL" id="JJRY01000029">
    <property type="protein sequence ID" value="KEF36340.1"/>
    <property type="molecule type" value="Genomic_DNA"/>
</dbReference>